<comment type="subunit">
    <text evidence="1">Monomer.</text>
</comment>
<comment type="caution">
    <text evidence="11">The sequence shown here is derived from an EMBL/GenBank/DDBJ whole genome shotgun (WGS) entry which is preliminary data.</text>
</comment>
<dbReference type="InterPro" id="IPR008972">
    <property type="entry name" value="Cupredoxin"/>
</dbReference>
<keyword evidence="2" id="KW-0479">Metal-binding</keyword>
<dbReference type="Pfam" id="PF07731">
    <property type="entry name" value="Cu-oxidase_2"/>
    <property type="match status" value="1"/>
</dbReference>
<dbReference type="InterPro" id="IPR045087">
    <property type="entry name" value="Cu-oxidase_fam"/>
</dbReference>
<reference evidence="12" key="1">
    <citation type="journal article" date="2019" name="Int. J. Syst. Evol. Microbiol.">
        <title>The Global Catalogue of Microorganisms (GCM) 10K type strain sequencing project: providing services to taxonomists for standard genome sequencing and annotation.</title>
        <authorList>
            <consortium name="The Broad Institute Genomics Platform"/>
            <consortium name="The Broad Institute Genome Sequencing Center for Infectious Disease"/>
            <person name="Wu L."/>
            <person name="Ma J."/>
        </authorList>
    </citation>
    <scope>NUCLEOTIDE SEQUENCE [LARGE SCALE GENOMIC DNA]</scope>
    <source>
        <strain evidence="12">CCUG 55585</strain>
    </source>
</reference>
<dbReference type="InterPro" id="IPR011707">
    <property type="entry name" value="Cu-oxidase-like_N"/>
</dbReference>
<dbReference type="InterPro" id="IPR006311">
    <property type="entry name" value="TAT_signal"/>
</dbReference>
<gene>
    <name evidence="11" type="ORF">ACFQ0E_16015</name>
</gene>
<evidence type="ECO:0000256" key="8">
    <source>
        <dbReference type="ARBA" id="ARBA00048092"/>
    </source>
</evidence>
<evidence type="ECO:0000313" key="12">
    <source>
        <dbReference type="Proteomes" id="UP001597110"/>
    </source>
</evidence>
<evidence type="ECO:0000256" key="4">
    <source>
        <dbReference type="ARBA" id="ARBA00038978"/>
    </source>
</evidence>
<dbReference type="Pfam" id="PF07732">
    <property type="entry name" value="Cu-oxidase_3"/>
    <property type="match status" value="1"/>
</dbReference>
<protein>
    <recommendedName>
        <fullName evidence="5">Multicopper oxidase CueO</fullName>
        <ecNumber evidence="4">1.16.3.4</ecNumber>
    </recommendedName>
    <alternativeName>
        <fullName evidence="6">Copper efflux oxidase</fullName>
    </alternativeName>
    <alternativeName>
        <fullName evidence="7">Cuprous oxidase</fullName>
    </alternativeName>
</protein>
<evidence type="ECO:0000256" key="1">
    <source>
        <dbReference type="ARBA" id="ARBA00011245"/>
    </source>
</evidence>
<evidence type="ECO:0000313" key="11">
    <source>
        <dbReference type="EMBL" id="MFD0727102.1"/>
    </source>
</evidence>
<comment type="catalytic activity">
    <reaction evidence="8">
        <text>4 Cu(+) + O2 + 4 H(+) = 4 Cu(2+) + 2 H2O</text>
        <dbReference type="Rhea" id="RHEA:30083"/>
        <dbReference type="ChEBI" id="CHEBI:15377"/>
        <dbReference type="ChEBI" id="CHEBI:15378"/>
        <dbReference type="ChEBI" id="CHEBI:15379"/>
        <dbReference type="ChEBI" id="CHEBI:29036"/>
        <dbReference type="ChEBI" id="CHEBI:49552"/>
        <dbReference type="EC" id="1.16.3.4"/>
    </reaction>
    <physiologicalReaction direction="left-to-right" evidence="8">
        <dbReference type="Rhea" id="RHEA:30084"/>
    </physiologicalReaction>
</comment>
<dbReference type="Proteomes" id="UP001597110">
    <property type="component" value="Unassembled WGS sequence"/>
</dbReference>
<keyword evidence="3" id="KW-0560">Oxidoreductase</keyword>
<dbReference type="InterPro" id="IPR011706">
    <property type="entry name" value="Cu-oxidase_C"/>
</dbReference>
<evidence type="ECO:0000256" key="7">
    <source>
        <dbReference type="ARBA" id="ARBA00043090"/>
    </source>
</evidence>
<sequence>MTQAPPAPGRRKLLVGGLAAGVAAAAGYFGLRHRPGHGDLARHGHRFVKPLRIPGKSARLGEASDAADAGIVLQTGIHPQPLREGALSDVWAYAQRTVSGQVQLNPTLFARSGGRLKVTLENRLGDDTTIHWHGMTVDEANDGSGLHPVRHGERRVYEFDIRNRAGLYWYHAHPHGQTGMQVHKGLAGLVVVEDDEELALQKALGLTWGIDDIALSIADKQFGLRNKIVHEVGADDWVGDKVLVNWTPDPVFEARRGWLRLRLANTSNARLYCIGFDDEHRQRLPFHLLGTDGGLLDRAHRMESVFLGPGQRVDVLLDLRDRSPGDLLMMRSVVYDPMENDVGIGPPEDFAMEHPGAMPMGEDMALMLIRMSDKPGGAAGTLPERLSTHAVGIREDAARRPFRLWIQDSGRWMINHWNHHLAHGQDVFEIRRGSVERWDITNDMRSMPHPMHLHGFQFVVTGRANSPKQVAERAIDPRGRTPHDLGVLDTVLVWPGETVSIQIDFSQPYSGRQRYMFHCHNLEHEDQGMMIGFAVID</sequence>
<accession>A0ABW2YFF2</accession>
<proteinExistence type="predicted"/>
<evidence type="ECO:0000256" key="6">
    <source>
        <dbReference type="ARBA" id="ARBA00042896"/>
    </source>
</evidence>
<organism evidence="11 12">
    <name type="scientific">Lysobacter brunescens</name>
    <dbReference type="NCBI Taxonomy" id="262323"/>
    <lineage>
        <taxon>Bacteria</taxon>
        <taxon>Pseudomonadati</taxon>
        <taxon>Pseudomonadota</taxon>
        <taxon>Gammaproteobacteria</taxon>
        <taxon>Lysobacterales</taxon>
        <taxon>Lysobacteraceae</taxon>
        <taxon>Lysobacter</taxon>
    </lineage>
</organism>
<evidence type="ECO:0000259" key="10">
    <source>
        <dbReference type="Pfam" id="PF07732"/>
    </source>
</evidence>
<dbReference type="EMBL" id="JBHTIF010000004">
    <property type="protein sequence ID" value="MFD0727102.1"/>
    <property type="molecule type" value="Genomic_DNA"/>
</dbReference>
<evidence type="ECO:0000256" key="2">
    <source>
        <dbReference type="ARBA" id="ARBA00022723"/>
    </source>
</evidence>
<dbReference type="EC" id="1.16.3.4" evidence="4"/>
<dbReference type="PROSITE" id="PS00080">
    <property type="entry name" value="MULTICOPPER_OXIDASE2"/>
    <property type="match status" value="1"/>
</dbReference>
<dbReference type="Gene3D" id="2.60.40.420">
    <property type="entry name" value="Cupredoxins - blue copper proteins"/>
    <property type="match status" value="3"/>
</dbReference>
<dbReference type="InterPro" id="IPR002355">
    <property type="entry name" value="Cu_oxidase_Cu_BS"/>
</dbReference>
<dbReference type="SUPFAM" id="SSF49503">
    <property type="entry name" value="Cupredoxins"/>
    <property type="match status" value="3"/>
</dbReference>
<evidence type="ECO:0000259" key="9">
    <source>
        <dbReference type="Pfam" id="PF07731"/>
    </source>
</evidence>
<feature type="domain" description="Plastocyanin-like" evidence="10">
    <location>
        <begin position="103"/>
        <end position="196"/>
    </location>
</feature>
<feature type="domain" description="Plastocyanin-like" evidence="9">
    <location>
        <begin position="415"/>
        <end position="535"/>
    </location>
</feature>
<name>A0ABW2YFF2_9GAMM</name>
<evidence type="ECO:0000256" key="3">
    <source>
        <dbReference type="ARBA" id="ARBA00023002"/>
    </source>
</evidence>
<dbReference type="PROSITE" id="PS51318">
    <property type="entry name" value="TAT"/>
    <property type="match status" value="1"/>
</dbReference>
<evidence type="ECO:0000256" key="5">
    <source>
        <dbReference type="ARBA" id="ARBA00041027"/>
    </source>
</evidence>
<dbReference type="PANTHER" id="PTHR48267:SF1">
    <property type="entry name" value="BILIRUBIN OXIDASE"/>
    <property type="match status" value="1"/>
</dbReference>
<keyword evidence="12" id="KW-1185">Reference proteome</keyword>
<dbReference type="PANTHER" id="PTHR48267">
    <property type="entry name" value="CUPREDOXIN SUPERFAMILY PROTEIN"/>
    <property type="match status" value="1"/>
</dbReference>
<dbReference type="RefSeq" id="WP_386825538.1">
    <property type="nucleotide sequence ID" value="NZ_JBHTIF010000004.1"/>
</dbReference>